<accession>E8QZG7</accession>
<reference evidence="3 4" key="2">
    <citation type="journal article" date="2011" name="Stand. Genomic Sci.">
        <title>Complete genome sequence of Isosphaera pallida type strain (IS1B).</title>
        <authorList>
            <consortium name="US DOE Joint Genome Institute (JGI-PGF)"/>
            <person name="Goker M."/>
            <person name="Cleland D."/>
            <person name="Saunders E."/>
            <person name="Lapidus A."/>
            <person name="Nolan M."/>
            <person name="Lucas S."/>
            <person name="Hammon N."/>
            <person name="Deshpande S."/>
            <person name="Cheng J.F."/>
            <person name="Tapia R."/>
            <person name="Han C."/>
            <person name="Goodwin L."/>
            <person name="Pitluck S."/>
            <person name="Liolios K."/>
            <person name="Pagani I."/>
            <person name="Ivanova N."/>
            <person name="Mavromatis K."/>
            <person name="Pati A."/>
            <person name="Chen A."/>
            <person name="Palaniappan K."/>
            <person name="Land M."/>
            <person name="Hauser L."/>
            <person name="Chang Y.J."/>
            <person name="Jeffries C.D."/>
            <person name="Detter J.C."/>
            <person name="Beck B."/>
            <person name="Woyke T."/>
            <person name="Bristow J."/>
            <person name="Eisen J.A."/>
            <person name="Markowitz V."/>
            <person name="Hugenholtz P."/>
            <person name="Kyrpides N.C."/>
            <person name="Klenk H.P."/>
        </authorList>
    </citation>
    <scope>NUCLEOTIDE SEQUENCE [LARGE SCALE GENOMIC DNA]</scope>
    <source>
        <strain evidence="4">ATCC 43644 / DSM 9630 / IS1B</strain>
    </source>
</reference>
<evidence type="ECO:0000313" key="4">
    <source>
        <dbReference type="Proteomes" id="UP000008631"/>
    </source>
</evidence>
<organism evidence="3 4">
    <name type="scientific">Isosphaera pallida (strain ATCC 43644 / DSM 9630 / IS1B)</name>
    <dbReference type="NCBI Taxonomy" id="575540"/>
    <lineage>
        <taxon>Bacteria</taxon>
        <taxon>Pseudomonadati</taxon>
        <taxon>Planctomycetota</taxon>
        <taxon>Planctomycetia</taxon>
        <taxon>Isosphaerales</taxon>
        <taxon>Isosphaeraceae</taxon>
        <taxon>Isosphaera</taxon>
    </lineage>
</organism>
<feature type="chain" id="PRO_5003229895" description="Lipocalin-like domain-containing protein" evidence="2">
    <location>
        <begin position="27"/>
        <end position="180"/>
    </location>
</feature>
<evidence type="ECO:0000256" key="2">
    <source>
        <dbReference type="SAM" id="SignalP"/>
    </source>
</evidence>
<dbReference type="Proteomes" id="UP000008631">
    <property type="component" value="Chromosome"/>
</dbReference>
<dbReference type="HOGENOM" id="CLU_1494334_0_0_0"/>
<name>E8QZG7_ISOPI</name>
<evidence type="ECO:0008006" key="5">
    <source>
        <dbReference type="Google" id="ProtNLM"/>
    </source>
</evidence>
<keyword evidence="2" id="KW-0732">Signal</keyword>
<gene>
    <name evidence="3" type="ordered locus">Isop_0499</name>
</gene>
<keyword evidence="4" id="KW-1185">Reference proteome</keyword>
<sequence length="180" mass="19653">MNIRAKVLIMIATVVAAANPFASVQAQTQAEARPLPQPSPDQAAALKPLIGVWTAEKLGVTQTSAAKLTIREDATYQMEMTLDTKEVIVVEGRLRLNDQVQPKTIDLIDNQGYAQANPQEKSPLDNRQGLYAVEGDTLTIVADARRPTSLDPPTEPSRPRPITFRRLPRNANPNPPPGED</sequence>
<proteinExistence type="predicted"/>
<reference key="1">
    <citation type="submission" date="2010-11" db="EMBL/GenBank/DDBJ databases">
        <title>The complete sequence of chromosome of Isophaera pallida ATCC 43644.</title>
        <authorList>
            <consortium name="US DOE Joint Genome Institute (JGI-PGF)"/>
            <person name="Lucas S."/>
            <person name="Copeland A."/>
            <person name="Lapidus A."/>
            <person name="Bruce D."/>
            <person name="Goodwin L."/>
            <person name="Pitluck S."/>
            <person name="Kyrpides N."/>
            <person name="Mavromatis K."/>
            <person name="Pagani I."/>
            <person name="Ivanova N."/>
            <person name="Saunders E."/>
            <person name="Brettin T."/>
            <person name="Detter J.C."/>
            <person name="Han C."/>
            <person name="Tapia R."/>
            <person name="Land M."/>
            <person name="Hauser L."/>
            <person name="Markowitz V."/>
            <person name="Cheng J.-F."/>
            <person name="Hugenholtz P."/>
            <person name="Woyke T."/>
            <person name="Wu D."/>
            <person name="Eisen J.A."/>
        </authorList>
    </citation>
    <scope>NUCLEOTIDE SEQUENCE</scope>
    <source>
        <strain>ATCC 43644</strain>
    </source>
</reference>
<feature type="signal peptide" evidence="2">
    <location>
        <begin position="1"/>
        <end position="26"/>
    </location>
</feature>
<evidence type="ECO:0000313" key="3">
    <source>
        <dbReference type="EMBL" id="ADV61094.1"/>
    </source>
</evidence>
<protein>
    <recommendedName>
        <fullName evidence="5">Lipocalin-like domain-containing protein</fullName>
    </recommendedName>
</protein>
<evidence type="ECO:0000256" key="1">
    <source>
        <dbReference type="SAM" id="MobiDB-lite"/>
    </source>
</evidence>
<dbReference type="STRING" id="575540.Isop_0499"/>
<dbReference type="InParanoid" id="E8QZG7"/>
<dbReference type="EMBL" id="CP002353">
    <property type="protein sequence ID" value="ADV61094.1"/>
    <property type="molecule type" value="Genomic_DNA"/>
</dbReference>
<dbReference type="RefSeq" id="WP_013563383.1">
    <property type="nucleotide sequence ID" value="NC_014962.1"/>
</dbReference>
<feature type="region of interest" description="Disordered" evidence="1">
    <location>
        <begin position="142"/>
        <end position="180"/>
    </location>
</feature>
<dbReference type="KEGG" id="ipa:Isop_0499"/>
<dbReference type="AlphaFoldDB" id="E8QZG7"/>